<sequence>MNTNVVPLISPAIVRPADAVAEFVRLVREEINSLIPAELWDQDIWPVGSNFATKGQNRNNRILAFYNSSATISNQQEVTGAPLDPAIKDFAKAYLRYSHSASPLSYENTQKRLDALQFIEAAFRKLGLHPAIEALNVVVLNEAVNLARLGVGAGRHYQFAIYIQQVHRFCMDRHYIDAPFQWRHGVRKPKDASEAIGQEARDRRNEKLPSPEAFHALAHIFRTANTFIDQLYSAVCAVCVSIPIRAHEVLQLRLDCEVHGQATDPETGEVLETYGIRVWPGKGNPPQVKWVPTVMVSVVQKAVQRLRELCLNAREVASWYEENGDQLWLPAHLERYRGEDRIPLESFNEVVGVKGMKPIRLWLRANNIVWTPEYVSISSLAKKLIPQLPGDFPYYNGDRDQKYSETLVVLLYNEGHAQRGIYRSLIEKATVQSFEHWLSGHDGGKKPSIFKSMGFTEKDGSDIEITTHSFRHWLNTVAQLKGMSDLDIAKWSGREVEQNPAYNHVTAEETLSQIRAAVDNGNAIGPMFEAAKMQGVNLPVDRRDFIDAQIGSALVTDSGICVHDYSLLPCQSHGDCLGCSENVFVKGDAKHRAKIEKRLAMAEKQLQDALWAMGEEYYGADRWVATHERGIARMRQMLSIHDDPTIPDGTIINLAHGTLDNEVAMAVRDRGDVADDVPLRIPVEMDAALDEVLSSMWEE</sequence>
<gene>
    <name evidence="2" type="ORF">G9X64_28680</name>
</gene>
<feature type="region of interest" description="Disordered" evidence="1">
    <location>
        <begin position="189"/>
        <end position="208"/>
    </location>
</feature>
<evidence type="ECO:0000313" key="3">
    <source>
        <dbReference type="Proteomes" id="UP000519972"/>
    </source>
</evidence>
<protein>
    <recommendedName>
        <fullName evidence="4">Integrase</fullName>
    </recommendedName>
</protein>
<dbReference type="Proteomes" id="UP000519972">
    <property type="component" value="Unassembled WGS sequence"/>
</dbReference>
<evidence type="ECO:0000256" key="1">
    <source>
        <dbReference type="SAM" id="MobiDB-lite"/>
    </source>
</evidence>
<evidence type="ECO:0008006" key="4">
    <source>
        <dbReference type="Google" id="ProtNLM"/>
    </source>
</evidence>
<keyword evidence="3" id="KW-1185">Reference proteome</keyword>
<dbReference type="EMBL" id="JABFCN010000050">
    <property type="protein sequence ID" value="NNU40389.1"/>
    <property type="molecule type" value="Genomic_DNA"/>
</dbReference>
<dbReference type="RefSeq" id="WP_171377844.1">
    <property type="nucleotide sequence ID" value="NZ_JABFCN010000050.1"/>
</dbReference>
<evidence type="ECO:0000313" key="2">
    <source>
        <dbReference type="EMBL" id="NNU40389.1"/>
    </source>
</evidence>
<organism evidence="2 3">
    <name type="scientific">Rhizobium sophorae</name>
    <dbReference type="NCBI Taxonomy" id="1535242"/>
    <lineage>
        <taxon>Bacteria</taxon>
        <taxon>Pseudomonadati</taxon>
        <taxon>Pseudomonadota</taxon>
        <taxon>Alphaproteobacteria</taxon>
        <taxon>Hyphomicrobiales</taxon>
        <taxon>Rhizobiaceae</taxon>
        <taxon>Rhizobium/Agrobacterium group</taxon>
        <taxon>Rhizobium</taxon>
    </lineage>
</organism>
<comment type="caution">
    <text evidence="2">The sequence shown here is derived from an EMBL/GenBank/DDBJ whole genome shotgun (WGS) entry which is preliminary data.</text>
</comment>
<name>A0A7Y3SB06_9HYPH</name>
<proteinExistence type="predicted"/>
<dbReference type="AlphaFoldDB" id="A0A7Y3SB06"/>
<reference evidence="2 3" key="1">
    <citation type="submission" date="2020-02" db="EMBL/GenBank/DDBJ databases">
        <authorList>
            <person name="Sun Q."/>
        </authorList>
    </citation>
    <scope>NUCLEOTIDE SEQUENCE [LARGE SCALE GENOMIC DNA]</scope>
    <source>
        <strain evidence="2 3">CCBAU 03386</strain>
    </source>
</reference>
<accession>A0A7Y3SB06</accession>